<evidence type="ECO:0000313" key="1">
    <source>
        <dbReference type="EMBL" id="GAJ08904.1"/>
    </source>
</evidence>
<evidence type="ECO:0008006" key="2">
    <source>
        <dbReference type="Google" id="ProtNLM"/>
    </source>
</evidence>
<gene>
    <name evidence="1" type="ORF">S12H4_43565</name>
</gene>
<sequence>MTKVPNNKPVYDLEERTFQFAKAVRLFVKTLPKTTANIEDGKQVVKASGSVGANYREANESLSKKDFLMRMKISRKEAKESAYWLRLIHETNNLKNANDAQSLIQEANELKKIFSSILEKSK</sequence>
<dbReference type="PIRSF" id="PIRSF035652">
    <property type="entry name" value="CHP02436"/>
    <property type="match status" value="1"/>
</dbReference>
<proteinExistence type="predicted"/>
<accession>X1TUG8</accession>
<dbReference type="InterPro" id="IPR012657">
    <property type="entry name" value="23S_rRNA-intervening_sequence"/>
</dbReference>
<dbReference type="EMBL" id="BARW01026752">
    <property type="protein sequence ID" value="GAJ08904.1"/>
    <property type="molecule type" value="Genomic_DNA"/>
</dbReference>
<dbReference type="PANTHER" id="PTHR38471:SF2">
    <property type="entry name" value="FOUR HELIX BUNDLE PROTEIN"/>
    <property type="match status" value="1"/>
</dbReference>
<name>X1TUG8_9ZZZZ</name>
<dbReference type="Gene3D" id="1.20.1440.60">
    <property type="entry name" value="23S rRNA-intervening sequence"/>
    <property type="match status" value="1"/>
</dbReference>
<dbReference type="NCBIfam" id="TIGR02436">
    <property type="entry name" value="four helix bundle protein"/>
    <property type="match status" value="1"/>
</dbReference>
<dbReference type="Pfam" id="PF05635">
    <property type="entry name" value="23S_rRNA_IVP"/>
    <property type="match status" value="1"/>
</dbReference>
<dbReference type="PANTHER" id="PTHR38471">
    <property type="entry name" value="FOUR HELIX BUNDLE PROTEIN"/>
    <property type="match status" value="1"/>
</dbReference>
<reference evidence="1" key="1">
    <citation type="journal article" date="2014" name="Front. Microbiol.">
        <title>High frequency of phylogenetically diverse reductive dehalogenase-homologous genes in deep subseafloor sedimentary metagenomes.</title>
        <authorList>
            <person name="Kawai M."/>
            <person name="Futagami T."/>
            <person name="Toyoda A."/>
            <person name="Takaki Y."/>
            <person name="Nishi S."/>
            <person name="Hori S."/>
            <person name="Arai W."/>
            <person name="Tsubouchi T."/>
            <person name="Morono Y."/>
            <person name="Uchiyama I."/>
            <person name="Ito T."/>
            <person name="Fujiyama A."/>
            <person name="Inagaki F."/>
            <person name="Takami H."/>
        </authorList>
    </citation>
    <scope>NUCLEOTIDE SEQUENCE</scope>
    <source>
        <strain evidence="1">Expedition CK06-06</strain>
    </source>
</reference>
<protein>
    <recommendedName>
        <fullName evidence="2">Four helix bundle protein</fullName>
    </recommendedName>
</protein>
<dbReference type="InterPro" id="IPR036583">
    <property type="entry name" value="23S_rRNA_IVS_sf"/>
</dbReference>
<organism evidence="1">
    <name type="scientific">marine sediment metagenome</name>
    <dbReference type="NCBI Taxonomy" id="412755"/>
    <lineage>
        <taxon>unclassified sequences</taxon>
        <taxon>metagenomes</taxon>
        <taxon>ecological metagenomes</taxon>
    </lineage>
</organism>
<dbReference type="AlphaFoldDB" id="X1TUG8"/>
<comment type="caution">
    <text evidence="1">The sequence shown here is derived from an EMBL/GenBank/DDBJ whole genome shotgun (WGS) entry which is preliminary data.</text>
</comment>
<dbReference type="SUPFAM" id="SSF158446">
    <property type="entry name" value="IVS-encoded protein-like"/>
    <property type="match status" value="1"/>
</dbReference>